<reference evidence="1" key="1">
    <citation type="submission" date="2019-08" db="EMBL/GenBank/DDBJ databases">
        <authorList>
            <person name="Kucharzyk K."/>
            <person name="Murdoch R.W."/>
            <person name="Higgins S."/>
            <person name="Loffler F."/>
        </authorList>
    </citation>
    <scope>NUCLEOTIDE SEQUENCE</scope>
</reference>
<dbReference type="AlphaFoldDB" id="A0A645FWI0"/>
<accession>A0A645FWI0</accession>
<evidence type="ECO:0000313" key="1">
    <source>
        <dbReference type="EMBL" id="MPN17939.1"/>
    </source>
</evidence>
<dbReference type="EMBL" id="VSSQ01065189">
    <property type="protein sequence ID" value="MPN17939.1"/>
    <property type="molecule type" value="Genomic_DNA"/>
</dbReference>
<gene>
    <name evidence="1" type="ORF">SDC9_165297</name>
</gene>
<name>A0A645FWI0_9ZZZZ</name>
<proteinExistence type="predicted"/>
<comment type="caution">
    <text evidence="1">The sequence shown here is derived from an EMBL/GenBank/DDBJ whole genome shotgun (WGS) entry which is preliminary data.</text>
</comment>
<protein>
    <submittedName>
        <fullName evidence="1">Uncharacterized protein</fullName>
    </submittedName>
</protein>
<sequence length="53" mass="6118">MLREPEFLQLLQKAEQALFQQDNLGHLALEELHQVLFVTECKGHFAARTLKLA</sequence>
<organism evidence="1">
    <name type="scientific">bioreactor metagenome</name>
    <dbReference type="NCBI Taxonomy" id="1076179"/>
    <lineage>
        <taxon>unclassified sequences</taxon>
        <taxon>metagenomes</taxon>
        <taxon>ecological metagenomes</taxon>
    </lineage>
</organism>